<reference evidence="3 4" key="1">
    <citation type="submission" date="2012-10" db="EMBL/GenBank/DDBJ databases">
        <title>Draft Genome Sequence of Paenibacillus popilliae ATCC 14706T.</title>
        <authorList>
            <person name="Iiyama K."/>
            <person name="Mori K."/>
            <person name="Mon H."/>
            <person name="Chieda Y."/>
            <person name="Lee J.M."/>
            <person name="Kusakabe T."/>
            <person name="Tashiro K."/>
            <person name="Asano S."/>
            <person name="Yasunaga-Aoki C."/>
            <person name="Shimizu S."/>
        </authorList>
    </citation>
    <scope>NUCLEOTIDE SEQUENCE [LARGE SCALE GENOMIC DNA]</scope>
    <source>
        <strain evidence="3 4">ATCC 14706</strain>
    </source>
</reference>
<evidence type="ECO:0000313" key="3">
    <source>
        <dbReference type="EMBL" id="GAC40796.1"/>
    </source>
</evidence>
<proteinExistence type="predicted"/>
<dbReference type="InterPro" id="IPR039552">
    <property type="entry name" value="IS66_C"/>
</dbReference>
<evidence type="ECO:0000259" key="1">
    <source>
        <dbReference type="Pfam" id="PF03050"/>
    </source>
</evidence>
<feature type="domain" description="Transposase IS66 C-terminal" evidence="2">
    <location>
        <begin position="47"/>
        <end position="88"/>
    </location>
</feature>
<comment type="caution">
    <text evidence="3">The sequence shown here is derived from an EMBL/GenBank/DDBJ whole genome shotgun (WGS) entry which is preliminary data.</text>
</comment>
<evidence type="ECO:0000313" key="4">
    <source>
        <dbReference type="Proteomes" id="UP000029453"/>
    </source>
</evidence>
<dbReference type="InterPro" id="IPR004291">
    <property type="entry name" value="Transposase_IS66_central"/>
</dbReference>
<gene>
    <name evidence="3" type="ORF">PPOP_0123</name>
</gene>
<protein>
    <submittedName>
        <fullName evidence="3">Transposase and inactivated derivative</fullName>
    </submittedName>
</protein>
<dbReference type="Proteomes" id="UP000029453">
    <property type="component" value="Unassembled WGS sequence"/>
</dbReference>
<accession>M9LL11</accession>
<dbReference type="AlphaFoldDB" id="M9LL11"/>
<dbReference type="Pfam" id="PF13817">
    <property type="entry name" value="DDE_Tnp_IS66_C"/>
    <property type="match status" value="1"/>
</dbReference>
<evidence type="ECO:0000259" key="2">
    <source>
        <dbReference type="Pfam" id="PF13817"/>
    </source>
</evidence>
<dbReference type="EMBL" id="BALG01000007">
    <property type="protein sequence ID" value="GAC40796.1"/>
    <property type="molecule type" value="Genomic_DNA"/>
</dbReference>
<organism evidence="3 4">
    <name type="scientific">Paenibacillus popilliae ATCC 14706</name>
    <dbReference type="NCBI Taxonomy" id="1212764"/>
    <lineage>
        <taxon>Bacteria</taxon>
        <taxon>Bacillati</taxon>
        <taxon>Bacillota</taxon>
        <taxon>Bacilli</taxon>
        <taxon>Bacillales</taxon>
        <taxon>Paenibacillaceae</taxon>
        <taxon>Paenibacillus</taxon>
    </lineage>
</organism>
<sequence>MEFVKDGWLELDNNRSERAIKPFVIGRKNWLFANTPKGAKASAITYSLIETAKENGLKPYEYLKYVLEKLPQLSNPKDSQVLDALLPWSPTLSEDIRMPHSH</sequence>
<dbReference type="Pfam" id="PF03050">
    <property type="entry name" value="DDE_Tnp_IS66"/>
    <property type="match status" value="1"/>
</dbReference>
<name>M9LL11_PAEPP</name>
<dbReference type="InterPro" id="IPR052344">
    <property type="entry name" value="Transposase-related"/>
</dbReference>
<dbReference type="PANTHER" id="PTHR33678:SF1">
    <property type="entry name" value="BLL1576 PROTEIN"/>
    <property type="match status" value="1"/>
</dbReference>
<feature type="domain" description="Transposase IS66 central" evidence="1">
    <location>
        <begin position="2"/>
        <end position="40"/>
    </location>
</feature>
<keyword evidence="4" id="KW-1185">Reference proteome</keyword>
<dbReference type="PANTHER" id="PTHR33678">
    <property type="entry name" value="BLL1576 PROTEIN"/>
    <property type="match status" value="1"/>
</dbReference>